<dbReference type="EMBL" id="NJHN03000117">
    <property type="protein sequence ID" value="KAH9413924.1"/>
    <property type="molecule type" value="Genomic_DNA"/>
</dbReference>
<evidence type="ECO:0000313" key="6">
    <source>
        <dbReference type="EMBL" id="KAH9413924.1"/>
    </source>
</evidence>
<evidence type="ECO:0000256" key="4">
    <source>
        <dbReference type="ARBA" id="ARBA00023136"/>
    </source>
</evidence>
<organism evidence="6 7">
    <name type="scientific">Dermatophagoides pteronyssinus</name>
    <name type="common">European house dust mite</name>
    <dbReference type="NCBI Taxonomy" id="6956"/>
    <lineage>
        <taxon>Eukaryota</taxon>
        <taxon>Metazoa</taxon>
        <taxon>Ecdysozoa</taxon>
        <taxon>Arthropoda</taxon>
        <taxon>Chelicerata</taxon>
        <taxon>Arachnida</taxon>
        <taxon>Acari</taxon>
        <taxon>Acariformes</taxon>
        <taxon>Sarcoptiformes</taxon>
        <taxon>Astigmata</taxon>
        <taxon>Psoroptidia</taxon>
        <taxon>Analgoidea</taxon>
        <taxon>Pyroglyphidae</taxon>
        <taxon>Dermatophagoidinae</taxon>
        <taxon>Dermatophagoides</taxon>
    </lineage>
</organism>
<accession>A0ABQ8IUD4</accession>
<evidence type="ECO:0000256" key="3">
    <source>
        <dbReference type="ARBA" id="ARBA00022989"/>
    </source>
</evidence>
<gene>
    <name evidence="6" type="ORF">DERP_009523</name>
</gene>
<evidence type="ECO:0000256" key="1">
    <source>
        <dbReference type="ARBA" id="ARBA00004141"/>
    </source>
</evidence>
<feature type="transmembrane region" description="Helical" evidence="5">
    <location>
        <begin position="86"/>
        <end position="105"/>
    </location>
</feature>
<keyword evidence="3 5" id="KW-1133">Transmembrane helix</keyword>
<keyword evidence="4 5" id="KW-0472">Membrane</keyword>
<dbReference type="Proteomes" id="UP000887458">
    <property type="component" value="Unassembled WGS sequence"/>
</dbReference>
<name>A0ABQ8IUD4_DERPT</name>
<comment type="subcellular location">
    <subcellularLocation>
        <location evidence="1">Membrane</location>
        <topology evidence="1">Multi-pass membrane protein</topology>
    </subcellularLocation>
</comment>
<dbReference type="Pfam" id="PF00335">
    <property type="entry name" value="Tetraspanin"/>
    <property type="match status" value="1"/>
</dbReference>
<comment type="caution">
    <text evidence="6">The sequence shown here is derived from an EMBL/GenBank/DDBJ whole genome shotgun (WGS) entry which is preliminary data.</text>
</comment>
<feature type="transmembrane region" description="Helical" evidence="5">
    <location>
        <begin position="12"/>
        <end position="37"/>
    </location>
</feature>
<feature type="transmembrane region" description="Helical" evidence="5">
    <location>
        <begin position="57"/>
        <end position="79"/>
    </location>
</feature>
<evidence type="ECO:0000256" key="5">
    <source>
        <dbReference type="SAM" id="Phobius"/>
    </source>
</evidence>
<evidence type="ECO:0000313" key="7">
    <source>
        <dbReference type="Proteomes" id="UP000887458"/>
    </source>
</evidence>
<reference evidence="6 7" key="1">
    <citation type="journal article" date="2018" name="J. Allergy Clin. Immunol.">
        <title>High-quality assembly of Dermatophagoides pteronyssinus genome and transcriptome reveals a wide range of novel allergens.</title>
        <authorList>
            <person name="Liu X.Y."/>
            <person name="Yang K.Y."/>
            <person name="Wang M.Q."/>
            <person name="Kwok J.S."/>
            <person name="Zeng X."/>
            <person name="Yang Z."/>
            <person name="Xiao X.J."/>
            <person name="Lau C.P."/>
            <person name="Li Y."/>
            <person name="Huang Z.M."/>
            <person name="Ba J.G."/>
            <person name="Yim A.K."/>
            <person name="Ouyang C.Y."/>
            <person name="Ngai S.M."/>
            <person name="Chan T.F."/>
            <person name="Leung E.L."/>
            <person name="Liu L."/>
            <person name="Liu Z.G."/>
            <person name="Tsui S.K."/>
        </authorList>
    </citation>
    <scope>NUCLEOTIDE SEQUENCE [LARGE SCALE GENOMIC DNA]</scope>
    <source>
        <strain evidence="6">Derp</strain>
    </source>
</reference>
<dbReference type="InterPro" id="IPR018499">
    <property type="entry name" value="Tetraspanin/Peripherin"/>
</dbReference>
<sequence length="145" mass="16390">MDPSPGFKWRKYGLITLTSISIIWTIITFIIVCSLAEKVAEETHKEHPDIKVETTKKAVIIAVGIISSFSIAISSIGLFGALKENYCLSFTYSIFSLISLIINFTRLFTQPIYWVSFLIRLGIFATTVLFVIDLRRMRVASNNYA</sequence>
<proteinExistence type="predicted"/>
<protein>
    <submittedName>
        <fullName evidence="6">Uncharacterized protein</fullName>
    </submittedName>
</protein>
<keyword evidence="2 5" id="KW-0812">Transmembrane</keyword>
<reference evidence="6 7" key="2">
    <citation type="journal article" date="2022" name="Mol. Biol. Evol.">
        <title>Comparative Genomics Reveals Insights into the Divergent Evolution of Astigmatic Mites and Household Pest Adaptations.</title>
        <authorList>
            <person name="Xiong Q."/>
            <person name="Wan A.T."/>
            <person name="Liu X."/>
            <person name="Fung C.S."/>
            <person name="Xiao X."/>
            <person name="Malainual N."/>
            <person name="Hou J."/>
            <person name="Wang L."/>
            <person name="Wang M."/>
            <person name="Yang K.Y."/>
            <person name="Cui Y."/>
            <person name="Leung E.L."/>
            <person name="Nong W."/>
            <person name="Shin S.K."/>
            <person name="Au S.W."/>
            <person name="Jeong K.Y."/>
            <person name="Chew F.T."/>
            <person name="Hui J.H."/>
            <person name="Leung T.F."/>
            <person name="Tungtrongchitr A."/>
            <person name="Zhong N."/>
            <person name="Liu Z."/>
            <person name="Tsui S.K."/>
        </authorList>
    </citation>
    <scope>NUCLEOTIDE SEQUENCE [LARGE SCALE GENOMIC DNA]</scope>
    <source>
        <strain evidence="6">Derp</strain>
    </source>
</reference>
<feature type="transmembrane region" description="Helical" evidence="5">
    <location>
        <begin position="111"/>
        <end position="132"/>
    </location>
</feature>
<evidence type="ECO:0000256" key="2">
    <source>
        <dbReference type="ARBA" id="ARBA00022692"/>
    </source>
</evidence>
<keyword evidence="7" id="KW-1185">Reference proteome</keyword>